<proteinExistence type="predicted"/>
<gene>
    <name evidence="1" type="ORF">PG993_014260</name>
</gene>
<evidence type="ECO:0000313" key="2">
    <source>
        <dbReference type="Proteomes" id="UP001444661"/>
    </source>
</evidence>
<reference evidence="1 2" key="1">
    <citation type="submission" date="2023-01" db="EMBL/GenBank/DDBJ databases">
        <title>Analysis of 21 Apiospora genomes using comparative genomics revels a genus with tremendous synthesis potential of carbohydrate active enzymes and secondary metabolites.</title>
        <authorList>
            <person name="Sorensen T."/>
        </authorList>
    </citation>
    <scope>NUCLEOTIDE SEQUENCE [LARGE SCALE GENOMIC DNA]</scope>
    <source>
        <strain evidence="1 2">CBS 33761</strain>
    </source>
</reference>
<sequence>MEAQPTITSNLPPTPATIGFLCAQVKHYQAMAQYWQQAYAQAYSDIHDLAGQIQILSNHIEAMYTTTGSNVQKVCITIYETPEYTDTEAESHSDLSGESKNTTGYFQTPAESVITSNYKSIEPAWLR</sequence>
<comment type="caution">
    <text evidence="1">The sequence shown here is derived from an EMBL/GenBank/DDBJ whole genome shotgun (WGS) entry which is preliminary data.</text>
</comment>
<accession>A0ABR1RNC9</accession>
<keyword evidence="2" id="KW-1185">Reference proteome</keyword>
<name>A0ABR1RNC9_9PEZI</name>
<dbReference type="EMBL" id="JAQQWK010000014">
    <property type="protein sequence ID" value="KAK8016071.1"/>
    <property type="molecule type" value="Genomic_DNA"/>
</dbReference>
<protein>
    <submittedName>
        <fullName evidence="1">Uncharacterized protein</fullName>
    </submittedName>
</protein>
<organism evidence="1 2">
    <name type="scientific">Apiospora rasikravindrae</name>
    <dbReference type="NCBI Taxonomy" id="990691"/>
    <lineage>
        <taxon>Eukaryota</taxon>
        <taxon>Fungi</taxon>
        <taxon>Dikarya</taxon>
        <taxon>Ascomycota</taxon>
        <taxon>Pezizomycotina</taxon>
        <taxon>Sordariomycetes</taxon>
        <taxon>Xylariomycetidae</taxon>
        <taxon>Amphisphaeriales</taxon>
        <taxon>Apiosporaceae</taxon>
        <taxon>Apiospora</taxon>
    </lineage>
</organism>
<dbReference type="Proteomes" id="UP001444661">
    <property type="component" value="Unassembled WGS sequence"/>
</dbReference>
<evidence type="ECO:0000313" key="1">
    <source>
        <dbReference type="EMBL" id="KAK8016071.1"/>
    </source>
</evidence>